<evidence type="ECO:0000256" key="1">
    <source>
        <dbReference type="ARBA" id="ARBA00023015"/>
    </source>
</evidence>
<dbReference type="AlphaFoldDB" id="A0A6M1LC28"/>
<dbReference type="InterPro" id="IPR027383">
    <property type="entry name" value="Znf_put"/>
</dbReference>
<protein>
    <recommendedName>
        <fullName evidence="4">Putative zinc-finger domain-containing protein</fullName>
    </recommendedName>
</protein>
<evidence type="ECO:0000313" key="6">
    <source>
        <dbReference type="Proteomes" id="UP000478148"/>
    </source>
</evidence>
<gene>
    <name evidence="5" type="ORF">ENC19_25020</name>
</gene>
<keyword evidence="1" id="KW-0805">Transcription regulation</keyword>
<dbReference type="Proteomes" id="UP000478148">
    <property type="component" value="Unassembled WGS sequence"/>
</dbReference>
<evidence type="ECO:0000313" key="5">
    <source>
        <dbReference type="EMBL" id="NGM15664.1"/>
    </source>
</evidence>
<keyword evidence="6" id="KW-1185">Reference proteome</keyword>
<proteinExistence type="predicted"/>
<sequence>MADDAEHVGELLGLYHLDELDAEAAAAVRAHLDSCEACRDEAAEVCDLLGALALLADERDAIVNEYGALGTSVPPAFPQRFAPVEEPEDGSGQRRGMPWPHRPRWFGRKQASDSPATTPPAVTPVTIAPATTPPLPASSASAPPSEPAKRPAGTPADPPPAANSPQNATTAATPATSSTAVALPAVEPAEPPAARTPPPAAVGRNASVGSPAVPRRAPTGQAPPTNRVAPVVKMPRSDRPAPEAAPAVPRVAPGVRTKPVVRPVPSAEPAPAAVQPLAATPAVTGRPRPVRRTRALVISSGMLAAAFAVGGLSANALLRGGHEDSAPPGLGVVSVAASATDVESGAGMAVSLTEVDGSVQVRATLTGLRKGAGYRLYGYDFWGTRWAVVNWTATAAEIQKVTGTAPVRISGISHFVVLRSDRSTAVTVYLPRGDAVNIGPTSS</sequence>
<name>A0A6M1LC28_9ACTN</name>
<evidence type="ECO:0000256" key="2">
    <source>
        <dbReference type="ARBA" id="ARBA00023163"/>
    </source>
</evidence>
<keyword evidence="2" id="KW-0804">Transcription</keyword>
<feature type="compositionally biased region" description="Pro residues" evidence="3">
    <location>
        <begin position="189"/>
        <end position="200"/>
    </location>
</feature>
<evidence type="ECO:0000256" key="3">
    <source>
        <dbReference type="SAM" id="MobiDB-lite"/>
    </source>
</evidence>
<dbReference type="EMBL" id="SAIY01000010">
    <property type="protein sequence ID" value="NGM15664.1"/>
    <property type="molecule type" value="Genomic_DNA"/>
</dbReference>
<accession>A0A6M1LC28</accession>
<dbReference type="InterPro" id="IPR041916">
    <property type="entry name" value="Anti_sigma_zinc_sf"/>
</dbReference>
<dbReference type="Pfam" id="PF13490">
    <property type="entry name" value="zf-HC2"/>
    <property type="match status" value="1"/>
</dbReference>
<organism evidence="5 6">
    <name type="scientific">Verrucosispora sioxanthis</name>
    <dbReference type="NCBI Taxonomy" id="2499994"/>
    <lineage>
        <taxon>Bacteria</taxon>
        <taxon>Bacillati</taxon>
        <taxon>Actinomycetota</taxon>
        <taxon>Actinomycetes</taxon>
        <taxon>Micromonosporales</taxon>
        <taxon>Micromonosporaceae</taxon>
        <taxon>Micromonospora</taxon>
    </lineage>
</organism>
<dbReference type="Gene3D" id="1.10.10.1320">
    <property type="entry name" value="Anti-sigma factor, zinc-finger domain"/>
    <property type="match status" value="1"/>
</dbReference>
<feature type="region of interest" description="Disordered" evidence="3">
    <location>
        <begin position="79"/>
        <end position="229"/>
    </location>
</feature>
<reference evidence="5 6" key="1">
    <citation type="submission" date="2020-02" db="EMBL/GenBank/DDBJ databases">
        <title>Draft Genome Sequence of Verrucosispora sp. Strain CWR15, Isolated from Gulf of Mexico Sponge.</title>
        <authorList>
            <person name="Kennedy S.J."/>
            <person name="Cella E."/>
            <person name="Azarian T."/>
            <person name="Baker B.J."/>
            <person name="Shaw L.N."/>
        </authorList>
    </citation>
    <scope>NUCLEOTIDE SEQUENCE [LARGE SCALE GENOMIC DNA]</scope>
    <source>
        <strain evidence="5 6">CWR15</strain>
    </source>
</reference>
<feature type="domain" description="Putative zinc-finger" evidence="4">
    <location>
        <begin position="7"/>
        <end position="39"/>
    </location>
</feature>
<comment type="caution">
    <text evidence="5">The sequence shown here is derived from an EMBL/GenBank/DDBJ whole genome shotgun (WGS) entry which is preliminary data.</text>
</comment>
<feature type="compositionally biased region" description="Low complexity" evidence="3">
    <location>
        <begin position="163"/>
        <end position="188"/>
    </location>
</feature>
<evidence type="ECO:0000259" key="4">
    <source>
        <dbReference type="Pfam" id="PF13490"/>
    </source>
</evidence>